<dbReference type="PANTHER" id="PTHR46233">
    <property type="entry name" value="HYDROXYACYLGLUTATHIONE HYDROLASE GLOC"/>
    <property type="match status" value="1"/>
</dbReference>
<dbReference type="CDD" id="cd16280">
    <property type="entry name" value="metallo-hydrolase-like_MBL-fold"/>
    <property type="match status" value="1"/>
</dbReference>
<dbReference type="RefSeq" id="WP_227183674.1">
    <property type="nucleotide sequence ID" value="NZ_JAJCIQ010000010.1"/>
</dbReference>
<comment type="cofactor">
    <cofactor evidence="1">
        <name>Zn(2+)</name>
        <dbReference type="ChEBI" id="CHEBI:29105"/>
    </cofactor>
</comment>
<evidence type="ECO:0000259" key="5">
    <source>
        <dbReference type="SMART" id="SM00849"/>
    </source>
</evidence>
<proteinExistence type="predicted"/>
<keyword evidence="7" id="KW-1185">Reference proteome</keyword>
<reference evidence="6 7" key="1">
    <citation type="submission" date="2021-10" db="EMBL/GenBank/DDBJ databases">
        <title>Collection of gut derived symbiotic bacterial strains cultured from healthy donors.</title>
        <authorList>
            <person name="Lin H."/>
            <person name="Littmann E."/>
            <person name="Kohout C."/>
            <person name="Pamer E.G."/>
        </authorList>
    </citation>
    <scope>NUCLEOTIDE SEQUENCE [LARGE SCALE GENOMIC DNA]</scope>
    <source>
        <strain evidence="6 7">DFI.1.165</strain>
    </source>
</reference>
<dbReference type="SUPFAM" id="SSF56281">
    <property type="entry name" value="Metallo-hydrolase/oxidoreductase"/>
    <property type="match status" value="1"/>
</dbReference>
<dbReference type="EMBL" id="JAJCIS010000010">
    <property type="protein sequence ID" value="MCB7388294.1"/>
    <property type="molecule type" value="Genomic_DNA"/>
</dbReference>
<dbReference type="Proteomes" id="UP001299546">
    <property type="component" value="Unassembled WGS sequence"/>
</dbReference>
<dbReference type="InterPro" id="IPR036866">
    <property type="entry name" value="RibonucZ/Hydroxyglut_hydro"/>
</dbReference>
<evidence type="ECO:0000313" key="6">
    <source>
        <dbReference type="EMBL" id="MCB7388294.1"/>
    </source>
</evidence>
<gene>
    <name evidence="6" type="ORF">LIZ65_13475</name>
</gene>
<keyword evidence="3" id="KW-0378">Hydrolase</keyword>
<dbReference type="InterPro" id="IPR051453">
    <property type="entry name" value="MBL_Glyoxalase_II"/>
</dbReference>
<dbReference type="SMART" id="SM00849">
    <property type="entry name" value="Lactamase_B"/>
    <property type="match status" value="1"/>
</dbReference>
<sequence>MSMQSDYKKYLEGQNEIKGRPTGRFWVNQEKRYVKPFRIYGNLYYVGDSWVCVHLIDTGAGLLMLDAGNSGAQAMLVQSIWEMGFNPADVKWIILSHGHVDHFGAAGFFQRMFGTKIYLGAPDARMFRQTPYLSMIQESGNCMDTLADIDVEIEDGDFYRFGNVEVKFRLVPGHTKGCIACFFEVTDGVEKKRAGYYGGFGFNTLQKDFLLQLGDTDFDMRKVYLDSLKKVRDEQVDIFIGNHVSNVDLLNKRKYMLDHPAENPFVDKKAWKSYLDCKRDELTVWMREQDKE</sequence>
<evidence type="ECO:0000256" key="1">
    <source>
        <dbReference type="ARBA" id="ARBA00001947"/>
    </source>
</evidence>
<dbReference type="InterPro" id="IPR001279">
    <property type="entry name" value="Metallo-B-lactamas"/>
</dbReference>
<protein>
    <submittedName>
        <fullName evidence="6">MBL fold metallo-hydrolase</fullName>
    </submittedName>
</protein>
<evidence type="ECO:0000313" key="7">
    <source>
        <dbReference type="Proteomes" id="UP001299546"/>
    </source>
</evidence>
<evidence type="ECO:0000256" key="2">
    <source>
        <dbReference type="ARBA" id="ARBA00022723"/>
    </source>
</evidence>
<feature type="domain" description="Metallo-beta-lactamase" evidence="5">
    <location>
        <begin position="40"/>
        <end position="243"/>
    </location>
</feature>
<evidence type="ECO:0000256" key="4">
    <source>
        <dbReference type="ARBA" id="ARBA00022833"/>
    </source>
</evidence>
<name>A0ABS8DJE6_9FIRM</name>
<dbReference type="Gene3D" id="3.60.15.10">
    <property type="entry name" value="Ribonuclease Z/Hydroxyacylglutathione hydrolase-like"/>
    <property type="match status" value="1"/>
</dbReference>
<evidence type="ECO:0000256" key="3">
    <source>
        <dbReference type="ARBA" id="ARBA00022801"/>
    </source>
</evidence>
<dbReference type="Pfam" id="PF00753">
    <property type="entry name" value="Lactamase_B"/>
    <property type="match status" value="1"/>
</dbReference>
<keyword evidence="4" id="KW-0862">Zinc</keyword>
<keyword evidence="2" id="KW-0479">Metal-binding</keyword>
<dbReference type="PANTHER" id="PTHR46233:SF3">
    <property type="entry name" value="HYDROXYACYLGLUTATHIONE HYDROLASE GLOC"/>
    <property type="match status" value="1"/>
</dbReference>
<organism evidence="6 7">
    <name type="scientific">Bariatricus massiliensis</name>
    <dbReference type="NCBI Taxonomy" id="1745713"/>
    <lineage>
        <taxon>Bacteria</taxon>
        <taxon>Bacillati</taxon>
        <taxon>Bacillota</taxon>
        <taxon>Clostridia</taxon>
        <taxon>Lachnospirales</taxon>
        <taxon>Lachnospiraceae</taxon>
        <taxon>Bariatricus</taxon>
    </lineage>
</organism>
<accession>A0ABS8DJE6</accession>
<comment type="caution">
    <text evidence="6">The sequence shown here is derived from an EMBL/GenBank/DDBJ whole genome shotgun (WGS) entry which is preliminary data.</text>
</comment>